<reference evidence="1 2" key="1">
    <citation type="submission" date="2014-04" db="EMBL/GenBank/DDBJ databases">
        <authorList>
            <consortium name="DOE Joint Genome Institute"/>
            <person name="Kuo A."/>
            <person name="Girlanda M."/>
            <person name="Perotto S."/>
            <person name="Kohler A."/>
            <person name="Nagy L.G."/>
            <person name="Floudas D."/>
            <person name="Copeland A."/>
            <person name="Barry K.W."/>
            <person name="Cichocki N."/>
            <person name="Veneault-Fourrey C."/>
            <person name="LaButti K."/>
            <person name="Lindquist E.A."/>
            <person name="Lipzen A."/>
            <person name="Lundell T."/>
            <person name="Morin E."/>
            <person name="Murat C."/>
            <person name="Sun H."/>
            <person name="Tunlid A."/>
            <person name="Henrissat B."/>
            <person name="Grigoriev I.V."/>
            <person name="Hibbett D.S."/>
            <person name="Martin F."/>
            <person name="Nordberg H.P."/>
            <person name="Cantor M.N."/>
            <person name="Hua S.X."/>
        </authorList>
    </citation>
    <scope>NUCLEOTIDE SEQUENCE [LARGE SCALE GENOMIC DNA]</scope>
    <source>
        <strain evidence="1 2">MUT 4182</strain>
    </source>
</reference>
<dbReference type="OrthoDB" id="3267748at2759"/>
<evidence type="ECO:0000313" key="1">
    <source>
        <dbReference type="EMBL" id="KIO20905.1"/>
    </source>
</evidence>
<gene>
    <name evidence="1" type="ORF">M407DRAFT_81014</name>
</gene>
<proteinExistence type="predicted"/>
<reference evidence="2" key="2">
    <citation type="submission" date="2015-01" db="EMBL/GenBank/DDBJ databases">
        <title>Evolutionary Origins and Diversification of the Mycorrhizal Mutualists.</title>
        <authorList>
            <consortium name="DOE Joint Genome Institute"/>
            <consortium name="Mycorrhizal Genomics Consortium"/>
            <person name="Kohler A."/>
            <person name="Kuo A."/>
            <person name="Nagy L.G."/>
            <person name="Floudas D."/>
            <person name="Copeland A."/>
            <person name="Barry K.W."/>
            <person name="Cichocki N."/>
            <person name="Veneault-Fourrey C."/>
            <person name="LaButti K."/>
            <person name="Lindquist E.A."/>
            <person name="Lipzen A."/>
            <person name="Lundell T."/>
            <person name="Morin E."/>
            <person name="Murat C."/>
            <person name="Riley R."/>
            <person name="Ohm R."/>
            <person name="Sun H."/>
            <person name="Tunlid A."/>
            <person name="Henrissat B."/>
            <person name="Grigoriev I.V."/>
            <person name="Hibbett D.S."/>
            <person name="Martin F."/>
        </authorList>
    </citation>
    <scope>NUCLEOTIDE SEQUENCE [LARGE SCALE GENOMIC DNA]</scope>
    <source>
        <strain evidence="2">MUT 4182</strain>
    </source>
</reference>
<evidence type="ECO:0008006" key="3">
    <source>
        <dbReference type="Google" id="ProtNLM"/>
    </source>
</evidence>
<feature type="non-terminal residue" evidence="1">
    <location>
        <position position="1"/>
    </location>
</feature>
<accession>A0A0C3PZH0</accession>
<evidence type="ECO:0000313" key="2">
    <source>
        <dbReference type="Proteomes" id="UP000054248"/>
    </source>
</evidence>
<protein>
    <recommendedName>
        <fullName evidence="3">Retrotransposon gag domain-containing protein</fullName>
    </recommendedName>
</protein>
<dbReference type="Proteomes" id="UP000054248">
    <property type="component" value="Unassembled WGS sequence"/>
</dbReference>
<dbReference type="HOGENOM" id="CLU_108608_0_0_1"/>
<organism evidence="1 2">
    <name type="scientific">Tulasnella calospora MUT 4182</name>
    <dbReference type="NCBI Taxonomy" id="1051891"/>
    <lineage>
        <taxon>Eukaryota</taxon>
        <taxon>Fungi</taxon>
        <taxon>Dikarya</taxon>
        <taxon>Basidiomycota</taxon>
        <taxon>Agaricomycotina</taxon>
        <taxon>Agaricomycetes</taxon>
        <taxon>Cantharellales</taxon>
        <taxon>Tulasnellaceae</taxon>
        <taxon>Tulasnella</taxon>
    </lineage>
</organism>
<name>A0A0C3PZH0_9AGAM</name>
<dbReference type="EMBL" id="KN823156">
    <property type="protein sequence ID" value="KIO20905.1"/>
    <property type="molecule type" value="Genomic_DNA"/>
</dbReference>
<keyword evidence="2" id="KW-1185">Reference proteome</keyword>
<dbReference type="AlphaFoldDB" id="A0A0C3PZH0"/>
<dbReference type="STRING" id="1051891.A0A0C3PZH0"/>
<sequence>YDGKADLETFETFVFEFTNWIKVNDLPEKFQMMAMKRFLTDKAGIHYMTFAAVHLKKWTVENYLRSLFNHCFPIHFRSQMRTKFNRCVQGNRNTREFLRELRTLGNRLPDIGEVQIRLQYWDGASQYLRVEWAKAGMDPESSTLTELEVTAERFEWQNR</sequence>